<reference evidence="1 2" key="1">
    <citation type="submission" date="2015-06" db="EMBL/GenBank/DDBJ databases">
        <title>Draft genome assembly of filamentous brackish cyanobacterium Limnoraphis robusta strain CS-951.</title>
        <authorList>
            <person name="Willis A."/>
            <person name="Parks M."/>
            <person name="Burford M.A."/>
        </authorList>
    </citation>
    <scope>NUCLEOTIDE SEQUENCE [LARGE SCALE GENOMIC DNA]</scope>
    <source>
        <strain evidence="1 2">CS-951</strain>
    </source>
</reference>
<evidence type="ECO:0000313" key="2">
    <source>
        <dbReference type="Proteomes" id="UP000033607"/>
    </source>
</evidence>
<proteinExistence type="predicted"/>
<comment type="caution">
    <text evidence="1">The sequence shown here is derived from an EMBL/GenBank/DDBJ whole genome shotgun (WGS) entry which is preliminary data.</text>
</comment>
<dbReference type="AlphaFoldDB" id="A0A0F5YCK3"/>
<dbReference type="EMBL" id="LATL02000119">
    <property type="protein sequence ID" value="KKD35975.1"/>
    <property type="molecule type" value="Genomic_DNA"/>
</dbReference>
<protein>
    <submittedName>
        <fullName evidence="1">Uncharacterized protein</fullName>
    </submittedName>
</protein>
<organism evidence="1 2">
    <name type="scientific">Limnoraphis robusta CS-951</name>
    <dbReference type="NCBI Taxonomy" id="1637645"/>
    <lineage>
        <taxon>Bacteria</taxon>
        <taxon>Bacillati</taxon>
        <taxon>Cyanobacteriota</taxon>
        <taxon>Cyanophyceae</taxon>
        <taxon>Oscillatoriophycideae</taxon>
        <taxon>Oscillatoriales</taxon>
        <taxon>Sirenicapillariaceae</taxon>
        <taxon>Limnoraphis</taxon>
    </lineage>
</organism>
<dbReference type="Proteomes" id="UP000033607">
    <property type="component" value="Unassembled WGS sequence"/>
</dbReference>
<accession>A0A0F5YCK3</accession>
<evidence type="ECO:0000313" key="1">
    <source>
        <dbReference type="EMBL" id="KKD35975.1"/>
    </source>
</evidence>
<sequence length="914" mass="105807">MLEQNGVYLRAVIRVNPQVGAELLLALAISPPGYRYEFDLSPERLDNIDNSLGTAGSDDIDVCTFKFSPLLYLLEVNELLAVDVVATLCNVATDCWYDHRWKKNKLEGMPKTDTDGVTLLVGENRKSFKGGRHALYWHRKYPWSPNIVACFLMTLEGWLYSRPTKVALEHSLSIIFERADTVAMLGVLISLAKCDPNLLKSSLLPLLSSLQLLIWLEFELIDKGQDFAFDSFNARRKLSEEEYQELLGFHRLSHRKNSLLKVTLQMWLKGEIPFDAKSRILKDWDNNQLNLIPEVSQHRALKIRAWFEDNNWLLEEDEYGNQNFRFVGTLPEDAEVDAKAESALWNLKHIEIVMMCRQILDGELHKTPEIHRNLVSILTSEEQLTSLKERWEEKSFLDTVWAMISVVIEPPSNEINQKMENYITYYASDFSNLQINLDHLSRCQSYDIDAEAFLAHAAPKLLRRCKSETLLRSSAFRCLIGVRNCDTSAFMRSWIREYGLDHTLTQEIINVTPWIARLIALTHIISYNQAILQEDTHLIPVITPPEIIDRIISLSNGEYPEIQETWSNLQSKFVTKTIPELSIIDAFQWVPELLIPCLEIVFPLLKYESHNFNNCFDWNFLAAVLIPVLEVQLDNTQIQDFITPLCRQVLFTLIHQRQAVYLNYKDYQREDGYSPVNTRLYTDQSQILNAAITFNPTEVAARINILIEALKSVELVDCIVLSDVVDTLSYCVVQWSSSSIIDNSLINHIACTVGKYLFELRNQEDSNLRFLGETRDIWEKLIDLLWKWSQNNIEKATQADELLVNFFSRFHDVLLPDWVLRIKLYRIGRSTDYKQFRRLLFTTLIQNQNHLPSRRNDESELLVQVLAEFWDSDHKWIMGKQARLQDLRTILGELQEIDAVGARKLADQIADSLV</sequence>
<gene>
    <name evidence="1" type="ORF">WN50_22325</name>
</gene>
<name>A0A0F5YCK3_9CYAN</name>